<proteinExistence type="predicted"/>
<sequence>MTAIVRCGPLKPRPRDKGQRFWGRWGCRMPSPSPFPKWSPVCWVKDCGRGQCVSNALVQATFGGLVPSIAAASCAVAWTKSGGGTTAPENLFAIH</sequence>
<dbReference type="EMBL" id="HBJA01015759">
    <property type="protein sequence ID" value="CAE0793906.1"/>
    <property type="molecule type" value="Transcribed_RNA"/>
</dbReference>
<organism evidence="1">
    <name type="scientific">Eutreptiella gymnastica</name>
    <dbReference type="NCBI Taxonomy" id="73025"/>
    <lineage>
        <taxon>Eukaryota</taxon>
        <taxon>Discoba</taxon>
        <taxon>Euglenozoa</taxon>
        <taxon>Euglenida</taxon>
        <taxon>Spirocuta</taxon>
        <taxon>Euglenophyceae</taxon>
        <taxon>Eutreptiales</taxon>
        <taxon>Eutreptiaceae</taxon>
        <taxon>Eutreptiella</taxon>
    </lineage>
</organism>
<gene>
    <name evidence="1" type="ORF">EGYM00163_LOCUS5023</name>
</gene>
<reference evidence="1" key="1">
    <citation type="submission" date="2021-01" db="EMBL/GenBank/DDBJ databases">
        <authorList>
            <person name="Corre E."/>
            <person name="Pelletier E."/>
            <person name="Niang G."/>
            <person name="Scheremetjew M."/>
            <person name="Finn R."/>
            <person name="Kale V."/>
            <person name="Holt S."/>
            <person name="Cochrane G."/>
            <person name="Meng A."/>
            <person name="Brown T."/>
            <person name="Cohen L."/>
        </authorList>
    </citation>
    <scope>NUCLEOTIDE SEQUENCE</scope>
    <source>
        <strain evidence="1">CCMP1594</strain>
    </source>
</reference>
<name>A0A7S4CD18_9EUGL</name>
<dbReference type="AlphaFoldDB" id="A0A7S4CD18"/>
<protein>
    <submittedName>
        <fullName evidence="1">Uncharacterized protein</fullName>
    </submittedName>
</protein>
<evidence type="ECO:0000313" key="1">
    <source>
        <dbReference type="EMBL" id="CAE0793906.1"/>
    </source>
</evidence>
<accession>A0A7S4CD18</accession>